<dbReference type="Proteomes" id="UP000261420">
    <property type="component" value="Unplaced"/>
</dbReference>
<dbReference type="GeneTree" id="ENSGT01090000260544"/>
<evidence type="ECO:0000256" key="2">
    <source>
        <dbReference type="ARBA" id="ARBA00022729"/>
    </source>
</evidence>
<evidence type="ECO:0000256" key="5">
    <source>
        <dbReference type="ARBA" id="ARBA00023180"/>
    </source>
</evidence>
<dbReference type="GO" id="GO:0050863">
    <property type="term" value="P:regulation of T cell activation"/>
    <property type="evidence" value="ECO:0007669"/>
    <property type="project" value="UniProtKB-ARBA"/>
</dbReference>
<dbReference type="Ensembl" id="ENSSDUT00000005163.1">
    <property type="protein sequence ID" value="ENSSDUP00000005062.1"/>
    <property type="gene ID" value="ENSSDUG00000003751.1"/>
</dbReference>
<reference evidence="9" key="2">
    <citation type="submission" date="2025-09" db="UniProtKB">
        <authorList>
            <consortium name="Ensembl"/>
        </authorList>
    </citation>
    <scope>IDENTIFICATION</scope>
</reference>
<dbReference type="SMART" id="SM00409">
    <property type="entry name" value="IG"/>
    <property type="match status" value="1"/>
</dbReference>
<evidence type="ECO:0000256" key="4">
    <source>
        <dbReference type="ARBA" id="ARBA00023157"/>
    </source>
</evidence>
<dbReference type="Gene3D" id="2.60.40.10">
    <property type="entry name" value="Immunoglobulins"/>
    <property type="match status" value="1"/>
</dbReference>
<dbReference type="OMA" id="FEPANQH"/>
<evidence type="ECO:0000256" key="3">
    <source>
        <dbReference type="ARBA" id="ARBA00023136"/>
    </source>
</evidence>
<dbReference type="SMART" id="SM00406">
    <property type="entry name" value="IGv"/>
    <property type="match status" value="1"/>
</dbReference>
<evidence type="ECO:0000256" key="1">
    <source>
        <dbReference type="ARBA" id="ARBA00004370"/>
    </source>
</evidence>
<name>A0A3B4TGG4_SERDU</name>
<dbReference type="InterPro" id="IPR050504">
    <property type="entry name" value="IgSF_BTN/MOG"/>
</dbReference>
<dbReference type="GO" id="GO:1903037">
    <property type="term" value="P:regulation of leukocyte cell-cell adhesion"/>
    <property type="evidence" value="ECO:0007669"/>
    <property type="project" value="UniProtKB-ARBA"/>
</dbReference>
<feature type="domain" description="Ig-like" evidence="8">
    <location>
        <begin position="5"/>
        <end position="127"/>
    </location>
</feature>
<evidence type="ECO:0000256" key="7">
    <source>
        <dbReference type="SAM" id="SignalP"/>
    </source>
</evidence>
<keyword evidence="4" id="KW-1015">Disulfide bond</keyword>
<dbReference type="SUPFAM" id="SSF48726">
    <property type="entry name" value="Immunoglobulin"/>
    <property type="match status" value="1"/>
</dbReference>
<sequence>CETFPWLIGSSNLCSVFFSVAVQVNKTAEPGDTVTLPCRAPSSTNIIVVEWSRPELETEYVFMFRDGRSVPEHQHPSFQNRVDLNDRQMKDGDVSIKLKNVTSNDTGTYECRVFQRRTNHRKRANLKTERISTIYLDVHQSGESLEARLCRNQLMTVVTILWIALMMRHCLKRKLR</sequence>
<dbReference type="InterPro" id="IPR007110">
    <property type="entry name" value="Ig-like_dom"/>
</dbReference>
<dbReference type="PROSITE" id="PS50835">
    <property type="entry name" value="IG_LIKE"/>
    <property type="match status" value="1"/>
</dbReference>
<organism evidence="9 10">
    <name type="scientific">Seriola dumerili</name>
    <name type="common">Greater amberjack</name>
    <name type="synonym">Caranx dumerili</name>
    <dbReference type="NCBI Taxonomy" id="41447"/>
    <lineage>
        <taxon>Eukaryota</taxon>
        <taxon>Metazoa</taxon>
        <taxon>Chordata</taxon>
        <taxon>Craniata</taxon>
        <taxon>Vertebrata</taxon>
        <taxon>Euteleostomi</taxon>
        <taxon>Actinopterygii</taxon>
        <taxon>Neopterygii</taxon>
        <taxon>Teleostei</taxon>
        <taxon>Neoteleostei</taxon>
        <taxon>Acanthomorphata</taxon>
        <taxon>Carangaria</taxon>
        <taxon>Carangiformes</taxon>
        <taxon>Carangidae</taxon>
        <taxon>Seriola</taxon>
    </lineage>
</organism>
<dbReference type="InterPro" id="IPR003599">
    <property type="entry name" value="Ig_sub"/>
</dbReference>
<dbReference type="FunFam" id="2.60.40.10:FF:000142">
    <property type="entry name" value="V-set domain-containing T-cell activation inhibitor 1"/>
    <property type="match status" value="1"/>
</dbReference>
<protein>
    <recommendedName>
        <fullName evidence="8">Ig-like domain-containing protein</fullName>
    </recommendedName>
</protein>
<accession>A0A3B4TGG4</accession>
<proteinExistence type="predicted"/>
<evidence type="ECO:0000256" key="6">
    <source>
        <dbReference type="ARBA" id="ARBA00023319"/>
    </source>
</evidence>
<keyword evidence="3" id="KW-0472">Membrane</keyword>
<keyword evidence="5" id="KW-0325">Glycoprotein</keyword>
<dbReference type="AlphaFoldDB" id="A0A3B4TGG4"/>
<dbReference type="InterPro" id="IPR036179">
    <property type="entry name" value="Ig-like_dom_sf"/>
</dbReference>
<dbReference type="GO" id="GO:0050852">
    <property type="term" value="P:T cell receptor signaling pathway"/>
    <property type="evidence" value="ECO:0007669"/>
    <property type="project" value="TreeGrafter"/>
</dbReference>
<comment type="subcellular location">
    <subcellularLocation>
        <location evidence="1">Membrane</location>
    </subcellularLocation>
</comment>
<dbReference type="Pfam" id="PF07686">
    <property type="entry name" value="V-set"/>
    <property type="match status" value="1"/>
</dbReference>
<keyword evidence="2 7" id="KW-0732">Signal</keyword>
<evidence type="ECO:0000313" key="10">
    <source>
        <dbReference type="Proteomes" id="UP000261420"/>
    </source>
</evidence>
<dbReference type="InterPro" id="IPR013106">
    <property type="entry name" value="Ig_V-set"/>
</dbReference>
<dbReference type="GO" id="GO:0009897">
    <property type="term" value="C:external side of plasma membrane"/>
    <property type="evidence" value="ECO:0007669"/>
    <property type="project" value="TreeGrafter"/>
</dbReference>
<reference evidence="9" key="1">
    <citation type="submission" date="2025-08" db="UniProtKB">
        <authorList>
            <consortium name="Ensembl"/>
        </authorList>
    </citation>
    <scope>IDENTIFICATION</scope>
</reference>
<keyword evidence="10" id="KW-1185">Reference proteome</keyword>
<feature type="chain" id="PRO_5017385630" description="Ig-like domain-containing protein" evidence="7">
    <location>
        <begin position="22"/>
        <end position="176"/>
    </location>
</feature>
<keyword evidence="6" id="KW-0393">Immunoglobulin domain</keyword>
<evidence type="ECO:0000259" key="8">
    <source>
        <dbReference type="PROSITE" id="PS50835"/>
    </source>
</evidence>
<dbReference type="GO" id="GO:0005102">
    <property type="term" value="F:signaling receptor binding"/>
    <property type="evidence" value="ECO:0007669"/>
    <property type="project" value="TreeGrafter"/>
</dbReference>
<evidence type="ECO:0000313" key="9">
    <source>
        <dbReference type="Ensembl" id="ENSSDUP00000005062.1"/>
    </source>
</evidence>
<dbReference type="GO" id="GO:0001817">
    <property type="term" value="P:regulation of cytokine production"/>
    <property type="evidence" value="ECO:0007669"/>
    <property type="project" value="TreeGrafter"/>
</dbReference>
<dbReference type="PANTHER" id="PTHR24100:SF151">
    <property type="entry name" value="ICOS LIGAND"/>
    <property type="match status" value="1"/>
</dbReference>
<dbReference type="InterPro" id="IPR013783">
    <property type="entry name" value="Ig-like_fold"/>
</dbReference>
<dbReference type="PANTHER" id="PTHR24100">
    <property type="entry name" value="BUTYROPHILIN"/>
    <property type="match status" value="1"/>
</dbReference>
<feature type="signal peptide" evidence="7">
    <location>
        <begin position="1"/>
        <end position="21"/>
    </location>
</feature>